<evidence type="ECO:0000313" key="5">
    <source>
        <dbReference type="Ensembl" id="ENSEEEP00000025643.1"/>
    </source>
</evidence>
<dbReference type="PROSITE" id="PS51450">
    <property type="entry name" value="LRR"/>
    <property type="match status" value="4"/>
</dbReference>
<dbReference type="GO" id="GO:0030168">
    <property type="term" value="P:platelet activation"/>
    <property type="evidence" value="ECO:0007669"/>
    <property type="project" value="Ensembl"/>
</dbReference>
<reference evidence="6" key="2">
    <citation type="journal article" date="2017" name="Sci. Adv.">
        <title>A tail of two voltages: Proteomic comparison of the three electric organs of the electric eel.</title>
        <authorList>
            <person name="Traeger L.L."/>
            <person name="Sabat G."/>
            <person name="Barrett-Wilt G.A."/>
            <person name="Wells G.B."/>
            <person name="Sussman M.R."/>
        </authorList>
    </citation>
    <scope>NUCLEOTIDE SEQUENCE [LARGE SCALE GENOMIC DNA]</scope>
</reference>
<keyword evidence="3" id="KW-1133">Transmembrane helix</keyword>
<keyword evidence="1" id="KW-0433">Leucine-rich repeat</keyword>
<dbReference type="Proteomes" id="UP000314983">
    <property type="component" value="Chromosome 17"/>
</dbReference>
<keyword evidence="3" id="KW-0472">Membrane</keyword>
<evidence type="ECO:0000256" key="1">
    <source>
        <dbReference type="ARBA" id="ARBA00022614"/>
    </source>
</evidence>
<dbReference type="InterPro" id="IPR001611">
    <property type="entry name" value="Leu-rich_rpt"/>
</dbReference>
<name>A0A4W4FNL4_ELEEL</name>
<reference evidence="5" key="5">
    <citation type="submission" date="2025-09" db="UniProtKB">
        <authorList>
            <consortium name="Ensembl"/>
        </authorList>
    </citation>
    <scope>IDENTIFICATION</scope>
</reference>
<dbReference type="Gene3D" id="3.80.10.10">
    <property type="entry name" value="Ribonuclease Inhibitor"/>
    <property type="match status" value="4"/>
</dbReference>
<dbReference type="Ensembl" id="ENSEEET00000025939.2">
    <property type="protein sequence ID" value="ENSEEEP00000025643.1"/>
    <property type="gene ID" value="ENSEEEG00000012441.2"/>
</dbReference>
<dbReference type="GeneTree" id="ENSGT00940000163875"/>
<dbReference type="AlphaFoldDB" id="A0A4W4FNL4"/>
<evidence type="ECO:0000256" key="4">
    <source>
        <dbReference type="SAM" id="SignalP"/>
    </source>
</evidence>
<dbReference type="Pfam" id="PF00560">
    <property type="entry name" value="LRR_1"/>
    <property type="match status" value="1"/>
</dbReference>
<dbReference type="OMA" id="CIRRQKF"/>
<protein>
    <recommendedName>
        <fullName evidence="7">Leucine rich repeat containing 32</fullName>
    </recommendedName>
</protein>
<feature type="signal peptide" evidence="4">
    <location>
        <begin position="1"/>
        <end position="16"/>
    </location>
</feature>
<gene>
    <name evidence="5" type="primary">LRRC32</name>
</gene>
<keyword evidence="3" id="KW-0812">Transmembrane</keyword>
<evidence type="ECO:0000256" key="2">
    <source>
        <dbReference type="ARBA" id="ARBA00022737"/>
    </source>
</evidence>
<dbReference type="Pfam" id="PF13855">
    <property type="entry name" value="LRR_8"/>
    <property type="match status" value="4"/>
</dbReference>
<organism evidence="5 6">
    <name type="scientific">Electrophorus electricus</name>
    <name type="common">Electric eel</name>
    <name type="synonym">Gymnotus electricus</name>
    <dbReference type="NCBI Taxonomy" id="8005"/>
    <lineage>
        <taxon>Eukaryota</taxon>
        <taxon>Metazoa</taxon>
        <taxon>Chordata</taxon>
        <taxon>Craniata</taxon>
        <taxon>Vertebrata</taxon>
        <taxon>Euteleostomi</taxon>
        <taxon>Actinopterygii</taxon>
        <taxon>Neopterygii</taxon>
        <taxon>Teleostei</taxon>
        <taxon>Ostariophysi</taxon>
        <taxon>Gymnotiformes</taxon>
        <taxon>Gymnotoidei</taxon>
        <taxon>Gymnotidae</taxon>
        <taxon>Electrophorus</taxon>
    </lineage>
</organism>
<feature type="transmembrane region" description="Helical" evidence="3">
    <location>
        <begin position="623"/>
        <end position="644"/>
    </location>
</feature>
<dbReference type="PRINTS" id="PR00019">
    <property type="entry name" value="LEURICHRPT"/>
</dbReference>
<dbReference type="PROSITE" id="PS51257">
    <property type="entry name" value="PROKAR_LIPOPROTEIN"/>
    <property type="match status" value="1"/>
</dbReference>
<reference evidence="5" key="3">
    <citation type="submission" date="2020-05" db="EMBL/GenBank/DDBJ databases">
        <title>Electrophorus electricus (electric eel) genome, fEleEle1, primary haplotype.</title>
        <authorList>
            <person name="Myers G."/>
            <person name="Meyer A."/>
            <person name="Fedrigo O."/>
            <person name="Formenti G."/>
            <person name="Rhie A."/>
            <person name="Tracey A."/>
            <person name="Sims Y."/>
            <person name="Jarvis E.D."/>
        </authorList>
    </citation>
    <scope>NUCLEOTIDE SEQUENCE [LARGE SCALE GENOMIC DNA]</scope>
</reference>
<dbReference type="InterPro" id="IPR003591">
    <property type="entry name" value="Leu-rich_rpt_typical-subtyp"/>
</dbReference>
<keyword evidence="2" id="KW-0677">Repeat</keyword>
<sequence>MGARVWLLLFLVNGFAAVLHPQLLSSCHVLKRVANCTNLNLTSIPHWLPPDIHKVDLSHNFLQNLTDILPFYPAIHQFSLHSNRIQFIQPGLFRTMSHLQVLDLSRNQLDLYAALKIPIGPLTSVQELDLSGNGLYTDMSDYFLGDAPALTNLSLNGNSITKIGKSTFIGSPALRNIDLHNNVILEIEEGTFDSLQHLVELDLSMNSISCITNFNLYHLNSLNLSKNSMMSFQSVITDQDFQLLYLDLRENKIHYFPMLPSKNKLIYLDLSRNQLHSVNSTDADEELQCQKHRDELMCEHRQNCKFPPELCKLLYLDLSYNQLKSIPPDFFGSMVALELLNISNNCLESFMVDQGSPLNKLKTLDLSFNNLQNLSFGNCTLRKLEALYLQGNSLSTLHPGIFQVLPSIKTLHLQQNQLSVCGLEKHLSWSCVYLSYIPTLQYLYLSENVLLSLPAHAFQCSQLLILDLSLNPGVEINAHAFSGLESSLTQLSLRGNQLQTLSTDLSLLRYLKVVDLSSNRLTSLLLGSRDTAIESLNLQNNSVVTLEAHTLETLESTLRSLYMGSNPLSCCRNMHLIELVQQNSVQIPDIALVTCKYRKDTEYVEINLRNVQSEHCETLNSKVLVISMITVLALGLMVVLLVAIRLCHSKGHRFNHSYKA</sequence>
<dbReference type="InterPro" id="IPR032675">
    <property type="entry name" value="LRR_dom_sf"/>
</dbReference>
<feature type="chain" id="PRO_5021474571" description="Leucine rich repeat containing 32" evidence="4">
    <location>
        <begin position="17"/>
        <end position="660"/>
    </location>
</feature>
<dbReference type="SMART" id="SM00365">
    <property type="entry name" value="LRR_SD22"/>
    <property type="match status" value="6"/>
</dbReference>
<dbReference type="RefSeq" id="XP_026872814.1">
    <property type="nucleotide sequence ID" value="XM_027017013.2"/>
</dbReference>
<reference evidence="6" key="1">
    <citation type="journal article" date="2014" name="Science">
        <title>Nonhuman genetics. Genomic basis for the convergent evolution of electric organs.</title>
        <authorList>
            <person name="Gallant J.R."/>
            <person name="Traeger L.L."/>
            <person name="Volkening J.D."/>
            <person name="Moffett H."/>
            <person name="Chen P.H."/>
            <person name="Novina C.D."/>
            <person name="Phillips G.N.Jr."/>
            <person name="Anand R."/>
            <person name="Wells G.B."/>
            <person name="Pinch M."/>
            <person name="Guth R."/>
            <person name="Unguez G.A."/>
            <person name="Albert J.S."/>
            <person name="Zakon H.H."/>
            <person name="Samanta M.P."/>
            <person name="Sussman M.R."/>
        </authorList>
    </citation>
    <scope>NUCLEOTIDE SEQUENCE [LARGE SCALE GENOMIC DNA]</scope>
</reference>
<dbReference type="OrthoDB" id="8195690at2759"/>
<dbReference type="GeneID" id="113581696"/>
<dbReference type="SUPFAM" id="SSF52058">
    <property type="entry name" value="L domain-like"/>
    <property type="match status" value="2"/>
</dbReference>
<dbReference type="PANTHER" id="PTHR45712">
    <property type="entry name" value="AGAP008170-PA"/>
    <property type="match status" value="1"/>
</dbReference>
<dbReference type="SMART" id="SM00369">
    <property type="entry name" value="LRR_TYP"/>
    <property type="match status" value="14"/>
</dbReference>
<evidence type="ECO:0000313" key="6">
    <source>
        <dbReference type="Proteomes" id="UP000314983"/>
    </source>
</evidence>
<reference evidence="5" key="4">
    <citation type="submission" date="2025-08" db="UniProtKB">
        <authorList>
            <consortium name="Ensembl"/>
        </authorList>
    </citation>
    <scope>IDENTIFICATION</scope>
</reference>
<dbReference type="InterPro" id="IPR050333">
    <property type="entry name" value="SLRP"/>
</dbReference>
<evidence type="ECO:0008006" key="7">
    <source>
        <dbReference type="Google" id="ProtNLM"/>
    </source>
</evidence>
<accession>A0A4W4FNL4</accession>
<proteinExistence type="predicted"/>
<keyword evidence="4" id="KW-0732">Signal</keyword>
<evidence type="ECO:0000256" key="3">
    <source>
        <dbReference type="SAM" id="Phobius"/>
    </source>
</evidence>
<keyword evidence="6" id="KW-1185">Reference proteome</keyword>
<dbReference type="PANTHER" id="PTHR45712:SF22">
    <property type="entry name" value="INSULIN-LIKE GROWTH FACTOR-BINDING PROTEIN COMPLEX ACID LABILE SUBUNIT"/>
    <property type="match status" value="1"/>
</dbReference>
<dbReference type="STRING" id="8005.ENSEEEP00000025643"/>